<protein>
    <recommendedName>
        <fullName evidence="3">YdhG-like domain-containing protein</fullName>
    </recommendedName>
</protein>
<dbReference type="SUPFAM" id="SSF159888">
    <property type="entry name" value="YdhG-like"/>
    <property type="match status" value="1"/>
</dbReference>
<evidence type="ECO:0000313" key="2">
    <source>
        <dbReference type="Proteomes" id="UP001500459"/>
    </source>
</evidence>
<reference evidence="2" key="1">
    <citation type="journal article" date="2019" name="Int. J. Syst. Evol. Microbiol.">
        <title>The Global Catalogue of Microorganisms (GCM) 10K type strain sequencing project: providing services to taxonomists for standard genome sequencing and annotation.</title>
        <authorList>
            <consortium name="The Broad Institute Genomics Platform"/>
            <consortium name="The Broad Institute Genome Sequencing Center for Infectious Disease"/>
            <person name="Wu L."/>
            <person name="Ma J."/>
        </authorList>
    </citation>
    <scope>NUCLEOTIDE SEQUENCE [LARGE SCALE GENOMIC DNA]</scope>
    <source>
        <strain evidence="2">JCM 17106</strain>
    </source>
</reference>
<comment type="caution">
    <text evidence="1">The sequence shown here is derived from an EMBL/GenBank/DDBJ whole genome shotgun (WGS) entry which is preliminary data.</text>
</comment>
<keyword evidence="2" id="KW-1185">Reference proteome</keyword>
<evidence type="ECO:0000313" key="1">
    <source>
        <dbReference type="EMBL" id="GAA3513616.1"/>
    </source>
</evidence>
<dbReference type="Proteomes" id="UP001500459">
    <property type="component" value="Unassembled WGS sequence"/>
</dbReference>
<sequence>MKAIDNFYFDKKEPIKGCLLALKTIILEYNPALEPRWYYRLPCFMYQNQIFCYLWIDKKIQFPYIAIGKGVNIEHPDLIQGNRTFTKLLMIDPEKNIPIIKIHLIFDMAMKLYKENP</sequence>
<evidence type="ECO:0008006" key="3">
    <source>
        <dbReference type="Google" id="ProtNLM"/>
    </source>
</evidence>
<gene>
    <name evidence="1" type="ORF">GCM10022393_29270</name>
</gene>
<dbReference type="EMBL" id="BAABCW010000012">
    <property type="protein sequence ID" value="GAA3513616.1"/>
    <property type="molecule type" value="Genomic_DNA"/>
</dbReference>
<dbReference type="RefSeq" id="WP_344928686.1">
    <property type="nucleotide sequence ID" value="NZ_BAABCW010000012.1"/>
</dbReference>
<proteinExistence type="predicted"/>
<organism evidence="1 2">
    <name type="scientific">Aquimarina addita</name>
    <dbReference type="NCBI Taxonomy" id="870485"/>
    <lineage>
        <taxon>Bacteria</taxon>
        <taxon>Pseudomonadati</taxon>
        <taxon>Bacteroidota</taxon>
        <taxon>Flavobacteriia</taxon>
        <taxon>Flavobacteriales</taxon>
        <taxon>Flavobacteriaceae</taxon>
        <taxon>Aquimarina</taxon>
    </lineage>
</organism>
<accession>A0ABP6UN92</accession>
<name>A0ABP6UN92_9FLAO</name>